<proteinExistence type="predicted"/>
<dbReference type="KEGG" id="lak:106156919"/>
<dbReference type="AlphaFoldDB" id="A0A1S3HRY2"/>
<evidence type="ECO:0000313" key="1">
    <source>
        <dbReference type="Proteomes" id="UP000085678"/>
    </source>
</evidence>
<dbReference type="GeneID" id="106156919"/>
<protein>
    <submittedName>
        <fullName evidence="2">Uncharacterized protein LOC106156919</fullName>
    </submittedName>
</protein>
<gene>
    <name evidence="2" type="primary">LOC106156919</name>
</gene>
<evidence type="ECO:0000313" key="2">
    <source>
        <dbReference type="RefSeq" id="XP_013387814.1"/>
    </source>
</evidence>
<organism evidence="1 2">
    <name type="scientific">Lingula anatina</name>
    <name type="common">Brachiopod</name>
    <name type="synonym">Lingula unguis</name>
    <dbReference type="NCBI Taxonomy" id="7574"/>
    <lineage>
        <taxon>Eukaryota</taxon>
        <taxon>Metazoa</taxon>
        <taxon>Spiralia</taxon>
        <taxon>Lophotrochozoa</taxon>
        <taxon>Brachiopoda</taxon>
        <taxon>Linguliformea</taxon>
        <taxon>Lingulata</taxon>
        <taxon>Lingulida</taxon>
        <taxon>Linguloidea</taxon>
        <taxon>Lingulidae</taxon>
        <taxon>Lingula</taxon>
    </lineage>
</organism>
<accession>A0A1S3HRY2</accession>
<sequence length="135" mass="15706">MKTYTKSTVIILVTVPLFASVICGFGVPEFIGKRAGLKLHNLRQQPPDNYQVFRRKYSSWMPEFIGKRSGDAPSSLDRLQAFKDRMAVSQLEGSQFPSPAEWFLRKYVIMPREQAQAFYNQEDNMDNTDNRWQSY</sequence>
<reference evidence="2" key="1">
    <citation type="submission" date="2025-08" db="UniProtKB">
        <authorList>
            <consortium name="RefSeq"/>
        </authorList>
    </citation>
    <scope>IDENTIFICATION</scope>
    <source>
        <tissue evidence="2">Gonads</tissue>
    </source>
</reference>
<dbReference type="Proteomes" id="UP000085678">
    <property type="component" value="Unplaced"/>
</dbReference>
<dbReference type="InParanoid" id="A0A1S3HRY2"/>
<name>A0A1S3HRY2_LINAN</name>
<dbReference type="RefSeq" id="XP_013387814.1">
    <property type="nucleotide sequence ID" value="XM_013532360.1"/>
</dbReference>
<keyword evidence="1" id="KW-1185">Reference proteome</keyword>